<dbReference type="InterPro" id="IPR013216">
    <property type="entry name" value="Methyltransf_11"/>
</dbReference>
<dbReference type="GO" id="GO:0008757">
    <property type="term" value="F:S-adenosylmethionine-dependent methyltransferase activity"/>
    <property type="evidence" value="ECO:0007669"/>
    <property type="project" value="InterPro"/>
</dbReference>
<dbReference type="InterPro" id="IPR029063">
    <property type="entry name" value="SAM-dependent_MTases_sf"/>
</dbReference>
<name>A0A5Q2MI97_9ACTN</name>
<dbReference type="Proteomes" id="UP000392064">
    <property type="component" value="Chromosome"/>
</dbReference>
<dbReference type="SUPFAM" id="SSF53335">
    <property type="entry name" value="S-adenosyl-L-methionine-dependent methyltransferases"/>
    <property type="match status" value="1"/>
</dbReference>
<dbReference type="Gene3D" id="3.40.50.150">
    <property type="entry name" value="Vaccinia Virus protein VP39"/>
    <property type="match status" value="1"/>
</dbReference>
<evidence type="ECO:0000313" key="3">
    <source>
        <dbReference type="Proteomes" id="UP000392064"/>
    </source>
</evidence>
<dbReference type="EMBL" id="CP045737">
    <property type="protein sequence ID" value="QGG40025.1"/>
    <property type="molecule type" value="Genomic_DNA"/>
</dbReference>
<dbReference type="GO" id="GO:0032259">
    <property type="term" value="P:methylation"/>
    <property type="evidence" value="ECO:0007669"/>
    <property type="project" value="UniProtKB-KW"/>
</dbReference>
<dbReference type="KEGG" id="aef:GEV26_00760"/>
<keyword evidence="3" id="KW-1185">Reference proteome</keyword>
<reference evidence="2 3" key="1">
    <citation type="submission" date="2019-11" db="EMBL/GenBank/DDBJ databases">
        <authorList>
            <person name="Li J."/>
        </authorList>
    </citation>
    <scope>NUCLEOTIDE SEQUENCE [LARGE SCALE GENOMIC DNA]</scope>
    <source>
        <strain evidence="2 3">MF47</strain>
    </source>
</reference>
<dbReference type="AlphaFoldDB" id="A0A5Q2MI97"/>
<protein>
    <submittedName>
        <fullName evidence="2">Methyltransferase domain-containing protein</fullName>
    </submittedName>
</protein>
<accession>A0A5Q2MI97</accession>
<feature type="domain" description="Methyltransferase type 11" evidence="1">
    <location>
        <begin position="123"/>
        <end position="171"/>
    </location>
</feature>
<keyword evidence="2" id="KW-0808">Transferase</keyword>
<sequence length="256" mass="28545">MRKSGSASAAIRNVSQTSVGRCPICGSVSVFLLTDKDNPRWGYRCIRCRSVGRNRHVALVLAEALGAASLAEVRRRGLQRDVYIAAASGYLLKGLAVGMPRLRTSEFMPGVKPGDVLPDGHSTCQDLHDLTYEDESQDFVVTEDVLEHVRHPSTCFAEIRRVLRPGGQHIFTVPYSHDRPTVQRVDTSGPTDVLLMEEEWHGDSIRDRVLAYRNFGYDIFDQLRQHGFETELKLPSISTRRAGVYDSAVFVATKAE</sequence>
<proteinExistence type="predicted"/>
<evidence type="ECO:0000313" key="2">
    <source>
        <dbReference type="EMBL" id="QGG40025.1"/>
    </source>
</evidence>
<dbReference type="Pfam" id="PF08241">
    <property type="entry name" value="Methyltransf_11"/>
    <property type="match status" value="1"/>
</dbReference>
<organism evidence="2 3">
    <name type="scientific">Aeromicrobium yanjiei</name>
    <dbReference type="NCBI Taxonomy" id="2662028"/>
    <lineage>
        <taxon>Bacteria</taxon>
        <taxon>Bacillati</taxon>
        <taxon>Actinomycetota</taxon>
        <taxon>Actinomycetes</taxon>
        <taxon>Propionibacteriales</taxon>
        <taxon>Nocardioidaceae</taxon>
        <taxon>Aeromicrobium</taxon>
    </lineage>
</organism>
<keyword evidence="2" id="KW-0489">Methyltransferase</keyword>
<evidence type="ECO:0000259" key="1">
    <source>
        <dbReference type="Pfam" id="PF08241"/>
    </source>
</evidence>
<gene>
    <name evidence="2" type="ORF">GEV26_00760</name>
</gene>